<organism evidence="1">
    <name type="scientific">uncultured Propionibacteriaceae bacterium</name>
    <dbReference type="NCBI Taxonomy" id="257457"/>
    <lineage>
        <taxon>Bacteria</taxon>
        <taxon>Bacillati</taxon>
        <taxon>Actinomycetota</taxon>
        <taxon>Actinomycetes</taxon>
        <taxon>Propionibacteriales</taxon>
        <taxon>Propionibacteriaceae</taxon>
        <taxon>environmental samples</taxon>
    </lineage>
</organism>
<proteinExistence type="predicted"/>
<protein>
    <submittedName>
        <fullName evidence="1">Uncharacterized protein</fullName>
    </submittedName>
</protein>
<dbReference type="AlphaFoldDB" id="A0A6J4NYA5"/>
<reference evidence="1" key="1">
    <citation type="submission" date="2020-02" db="EMBL/GenBank/DDBJ databases">
        <authorList>
            <person name="Meier V. D."/>
        </authorList>
    </citation>
    <scope>NUCLEOTIDE SEQUENCE</scope>
    <source>
        <strain evidence="1">AVDCRST_MAG75</strain>
    </source>
</reference>
<gene>
    <name evidence="1" type="ORF">AVDCRST_MAG75-2151</name>
</gene>
<accession>A0A6J4NYA5</accession>
<evidence type="ECO:0000313" key="1">
    <source>
        <dbReference type="EMBL" id="CAA9401191.1"/>
    </source>
</evidence>
<dbReference type="EMBL" id="CADCUO010000141">
    <property type="protein sequence ID" value="CAA9401191.1"/>
    <property type="molecule type" value="Genomic_DNA"/>
</dbReference>
<name>A0A6J4NYA5_9ACTN</name>
<sequence length="39" mass="4247">MLVNAYASVGYAGVGYKPGCRGNSRCVLLFLVDRRFGHV</sequence>